<dbReference type="EMBL" id="CM046393">
    <property type="protein sequence ID" value="KAI8550591.1"/>
    <property type="molecule type" value="Genomic_DNA"/>
</dbReference>
<protein>
    <submittedName>
        <fullName evidence="1">Uncharacterized protein</fullName>
    </submittedName>
</protein>
<gene>
    <name evidence="1" type="ORF">RHMOL_Rhmol06G0119200</name>
</gene>
<accession>A0ACC0NC59</accession>
<organism evidence="1 2">
    <name type="scientific">Rhododendron molle</name>
    <name type="common">Chinese azalea</name>
    <name type="synonym">Azalea mollis</name>
    <dbReference type="NCBI Taxonomy" id="49168"/>
    <lineage>
        <taxon>Eukaryota</taxon>
        <taxon>Viridiplantae</taxon>
        <taxon>Streptophyta</taxon>
        <taxon>Embryophyta</taxon>
        <taxon>Tracheophyta</taxon>
        <taxon>Spermatophyta</taxon>
        <taxon>Magnoliopsida</taxon>
        <taxon>eudicotyledons</taxon>
        <taxon>Gunneridae</taxon>
        <taxon>Pentapetalae</taxon>
        <taxon>asterids</taxon>
        <taxon>Ericales</taxon>
        <taxon>Ericaceae</taxon>
        <taxon>Ericoideae</taxon>
        <taxon>Rhodoreae</taxon>
        <taxon>Rhododendron</taxon>
    </lineage>
</organism>
<reference evidence="1" key="1">
    <citation type="submission" date="2022-02" db="EMBL/GenBank/DDBJ databases">
        <title>Plant Genome Project.</title>
        <authorList>
            <person name="Zhang R.-G."/>
        </authorList>
    </citation>
    <scope>NUCLEOTIDE SEQUENCE</scope>
    <source>
        <strain evidence="1">AT1</strain>
    </source>
</reference>
<sequence length="124" mass="13922">MKLQRKYSLFQPRESSTGEESGRGARPNPRFNRAQRDPENEFRIQFRGEKTLKEVSFVMLEEDLDPLSPNSLASYQSGLLKAMLVEQGGIEGSSSPMEVSTQEVESKDTVKEGTVKPIKEVSNI</sequence>
<proteinExistence type="predicted"/>
<comment type="caution">
    <text evidence="1">The sequence shown here is derived from an EMBL/GenBank/DDBJ whole genome shotgun (WGS) entry which is preliminary data.</text>
</comment>
<dbReference type="Proteomes" id="UP001062846">
    <property type="component" value="Chromosome 6"/>
</dbReference>
<keyword evidence="2" id="KW-1185">Reference proteome</keyword>
<evidence type="ECO:0000313" key="1">
    <source>
        <dbReference type="EMBL" id="KAI8550591.1"/>
    </source>
</evidence>
<name>A0ACC0NC59_RHOML</name>
<evidence type="ECO:0000313" key="2">
    <source>
        <dbReference type="Proteomes" id="UP001062846"/>
    </source>
</evidence>